<dbReference type="AlphaFoldDB" id="A0A7U2EZL7"/>
<dbReference type="VEuPathDB" id="FungiDB:JI435_056520"/>
<dbReference type="PANTHER" id="PTHR33365">
    <property type="entry name" value="YALI0B05434P"/>
    <property type="match status" value="1"/>
</dbReference>
<evidence type="ECO:0000256" key="3">
    <source>
        <dbReference type="ARBA" id="ARBA00035112"/>
    </source>
</evidence>
<gene>
    <name evidence="5" type="ORF">JI435_056520</name>
</gene>
<keyword evidence="4" id="KW-1133">Transmembrane helix</keyword>
<keyword evidence="4" id="KW-0472">Membrane</keyword>
<evidence type="ECO:0008006" key="7">
    <source>
        <dbReference type="Google" id="ProtNLM"/>
    </source>
</evidence>
<evidence type="ECO:0000313" key="6">
    <source>
        <dbReference type="Proteomes" id="UP000663193"/>
    </source>
</evidence>
<dbReference type="Pfam" id="PF11807">
    <property type="entry name" value="UstYa"/>
    <property type="match status" value="1"/>
</dbReference>
<protein>
    <recommendedName>
        <fullName evidence="7">Oxidase ustYa</fullName>
    </recommendedName>
</protein>
<keyword evidence="2" id="KW-0560">Oxidoreductase</keyword>
<keyword evidence="4" id="KW-0812">Transmembrane</keyword>
<evidence type="ECO:0000256" key="4">
    <source>
        <dbReference type="SAM" id="Phobius"/>
    </source>
</evidence>
<dbReference type="EMBL" id="CP069028">
    <property type="protein sequence ID" value="QRC96011.1"/>
    <property type="molecule type" value="Genomic_DNA"/>
</dbReference>
<organism evidence="5 6">
    <name type="scientific">Phaeosphaeria nodorum (strain SN15 / ATCC MYA-4574 / FGSC 10173)</name>
    <name type="common">Glume blotch fungus</name>
    <name type="synonym">Parastagonospora nodorum</name>
    <dbReference type="NCBI Taxonomy" id="321614"/>
    <lineage>
        <taxon>Eukaryota</taxon>
        <taxon>Fungi</taxon>
        <taxon>Dikarya</taxon>
        <taxon>Ascomycota</taxon>
        <taxon>Pezizomycotina</taxon>
        <taxon>Dothideomycetes</taxon>
        <taxon>Pleosporomycetidae</taxon>
        <taxon>Pleosporales</taxon>
        <taxon>Pleosporineae</taxon>
        <taxon>Phaeosphaeriaceae</taxon>
        <taxon>Parastagonospora</taxon>
    </lineage>
</organism>
<dbReference type="GO" id="GO:0043386">
    <property type="term" value="P:mycotoxin biosynthetic process"/>
    <property type="evidence" value="ECO:0007669"/>
    <property type="project" value="InterPro"/>
</dbReference>
<sequence length="289" mass="33268">MLRGSLSHHRLISSKIYPSPCPLCFKRSSRFARFNHGLALCIVTTMKHEQNEEAEAFLDQPEDGHHTPSITTRKRSPWARSWSYIRITLEVAMVATIFFLLFFRAPPSRTIRRSPVPDFPRKIYTFHNDPKYTREDMFLNETTTLHTLHNWIPLSSDSRGYVVIPDLDGPYDLPEPHTIAVDRHNDGPGFMMSVFHQLHCLSYLAEYYQRGYGGHELTEEVAHHTAHCFNYIRQGITCNADVTLEGKTDLGPGEGSEHECVDYDALLEWANKHAAFRWRNGLLPEDSVL</sequence>
<comment type="pathway">
    <text evidence="1">Mycotoxin biosynthesis.</text>
</comment>
<comment type="similarity">
    <text evidence="3">Belongs to the ustYa family.</text>
</comment>
<evidence type="ECO:0000313" key="5">
    <source>
        <dbReference type="EMBL" id="QRC96011.1"/>
    </source>
</evidence>
<dbReference type="Proteomes" id="UP000663193">
    <property type="component" value="Chromosome 6"/>
</dbReference>
<dbReference type="PANTHER" id="PTHR33365:SF11">
    <property type="entry name" value="TAT PATHWAY SIGNAL SEQUENCE"/>
    <property type="match status" value="1"/>
</dbReference>
<reference evidence="6" key="1">
    <citation type="journal article" date="2021" name="BMC Genomics">
        <title>Chromosome-level genome assembly and manually-curated proteome of model necrotroph Parastagonospora nodorum Sn15 reveals a genome-wide trove of candidate effector homologs, and redundancy of virulence-related functions within an accessory chromosome.</title>
        <authorList>
            <person name="Bertazzoni S."/>
            <person name="Jones D.A.B."/>
            <person name="Phan H.T."/>
            <person name="Tan K.-C."/>
            <person name="Hane J.K."/>
        </authorList>
    </citation>
    <scope>NUCLEOTIDE SEQUENCE [LARGE SCALE GENOMIC DNA]</scope>
    <source>
        <strain evidence="6">SN15 / ATCC MYA-4574 / FGSC 10173)</strain>
    </source>
</reference>
<dbReference type="GO" id="GO:0016491">
    <property type="term" value="F:oxidoreductase activity"/>
    <property type="evidence" value="ECO:0007669"/>
    <property type="project" value="UniProtKB-KW"/>
</dbReference>
<proteinExistence type="inferred from homology"/>
<accession>A0A7U2EZL7</accession>
<dbReference type="OrthoDB" id="3687641at2759"/>
<feature type="transmembrane region" description="Helical" evidence="4">
    <location>
        <begin position="83"/>
        <end position="103"/>
    </location>
</feature>
<evidence type="ECO:0000256" key="2">
    <source>
        <dbReference type="ARBA" id="ARBA00023002"/>
    </source>
</evidence>
<evidence type="ECO:0000256" key="1">
    <source>
        <dbReference type="ARBA" id="ARBA00004685"/>
    </source>
</evidence>
<keyword evidence="6" id="KW-1185">Reference proteome</keyword>
<dbReference type="InterPro" id="IPR021765">
    <property type="entry name" value="UstYa-like"/>
</dbReference>
<name>A0A7U2EZL7_PHANO</name>